<dbReference type="EMBL" id="CP008887">
    <property type="protein sequence ID" value="AIU70472.1"/>
    <property type="molecule type" value="Genomic_DNA"/>
</dbReference>
<dbReference type="HOGENOM" id="CLU_1052181_0_0_2"/>
<dbReference type="RefSeq" id="WP_050003439.1">
    <property type="nucleotide sequence ID" value="NZ_CP008887.1"/>
</dbReference>
<dbReference type="AlphaFoldDB" id="A0A097QVH9"/>
<keyword evidence="2" id="KW-1185">Reference proteome</keyword>
<dbReference type="GeneID" id="25153588"/>
<sequence length="262" mass="29045">MVLGRNKRLKFINGIHHGSHLDTVCLSQRRGLELINDAVIGKYPQRAVKFEKKKLFGGQALSYEVVDVPLAEGLVIRVVKRDMEPVTAFPVLEGVGVRFQVEEVLEWKKWPEADVSGAVVNEHSPAVAFYAADYIERKEAYVNSEKLDVKLAFLAYTGTAEELKRETAKLPTGEDVVIDLNEAEILLPASISIQGAFIDDYVMTAHVLDFREVSTPCGDGYVLLLSNEPLGKVRAFVLKKNLKGEIEKGTSMMLAGWLQGTL</sequence>
<proteinExistence type="predicted"/>
<organism evidence="1 2">
    <name type="scientific">Thermococcus eurythermalis</name>
    <dbReference type="NCBI Taxonomy" id="1505907"/>
    <lineage>
        <taxon>Archaea</taxon>
        <taxon>Methanobacteriati</taxon>
        <taxon>Methanobacteriota</taxon>
        <taxon>Thermococci</taxon>
        <taxon>Thermococcales</taxon>
        <taxon>Thermococcaceae</taxon>
        <taxon>Thermococcus</taxon>
    </lineage>
</organism>
<reference evidence="1 2" key="1">
    <citation type="journal article" date="2015" name="Int. J. Syst. Evol. Microbiol.">
        <title>Thermococcus eurythermalis sp. nov., a conditional piezophilic hyperthermophilic archaeon with a wide temperature range isolated from an oil-immersed chimney in the Guaymas Basin.</title>
        <authorList>
            <person name="Zhao W."/>
            <person name="Zeng X."/>
            <person name="Xiao X."/>
        </authorList>
    </citation>
    <scope>NUCLEOTIDE SEQUENCE [LARGE SCALE GENOMIC DNA]</scope>
    <source>
        <strain evidence="1 2">A501</strain>
    </source>
</reference>
<gene>
    <name evidence="1" type="ORF">TEU_09100</name>
</gene>
<accession>A0A097QVH9</accession>
<dbReference type="KEGG" id="teu:TEU_09100"/>
<protein>
    <submittedName>
        <fullName evidence="1">Uncharacterized protein</fullName>
    </submittedName>
</protein>
<name>A0A097QVH9_9EURY</name>
<evidence type="ECO:0000313" key="2">
    <source>
        <dbReference type="Proteomes" id="UP000029980"/>
    </source>
</evidence>
<dbReference type="Proteomes" id="UP000029980">
    <property type="component" value="Chromosome"/>
</dbReference>
<dbReference type="STRING" id="1505907.TEU_09100"/>
<evidence type="ECO:0000313" key="1">
    <source>
        <dbReference type="EMBL" id="AIU70472.1"/>
    </source>
</evidence>
<dbReference type="OrthoDB" id="92164at2157"/>